<sequence length="166" mass="18817">FNLNISFPPPYNTRRQEWTWQDLLDDACEATERLNGTAGLLANSDFDEDFKFFTLMVQSGGGSLYQQEGEGDDQSLRCSINSPVGVNVLKNFWTAHHHSKVHDGPQRWTLLGRRLPSERGTEGLTADEVPQRGPSTEHDQLLQLHLHGPQSATGAHRRLRLVFRLR</sequence>
<name>A0ABP0L5W0_9DINO</name>
<reference evidence="1 2" key="1">
    <citation type="submission" date="2024-02" db="EMBL/GenBank/DDBJ databases">
        <authorList>
            <person name="Chen Y."/>
            <person name="Shah S."/>
            <person name="Dougan E. K."/>
            <person name="Thang M."/>
            <person name="Chan C."/>
        </authorList>
    </citation>
    <scope>NUCLEOTIDE SEQUENCE [LARGE SCALE GENOMIC DNA]</scope>
</reference>
<dbReference type="Proteomes" id="UP001642484">
    <property type="component" value="Unassembled WGS sequence"/>
</dbReference>
<comment type="caution">
    <text evidence="1">The sequence shown here is derived from an EMBL/GenBank/DDBJ whole genome shotgun (WGS) entry which is preliminary data.</text>
</comment>
<dbReference type="EMBL" id="CAXAMN010011148">
    <property type="protein sequence ID" value="CAK9034531.1"/>
    <property type="molecule type" value="Genomic_DNA"/>
</dbReference>
<gene>
    <name evidence="1" type="ORF">CCMP2556_LOCUS19538</name>
</gene>
<proteinExistence type="predicted"/>
<accession>A0ABP0L5W0</accession>
<feature type="non-terminal residue" evidence="1">
    <location>
        <position position="1"/>
    </location>
</feature>
<evidence type="ECO:0000313" key="2">
    <source>
        <dbReference type="Proteomes" id="UP001642484"/>
    </source>
</evidence>
<keyword evidence="2" id="KW-1185">Reference proteome</keyword>
<evidence type="ECO:0000313" key="1">
    <source>
        <dbReference type="EMBL" id="CAK9034531.1"/>
    </source>
</evidence>
<organism evidence="1 2">
    <name type="scientific">Durusdinium trenchii</name>
    <dbReference type="NCBI Taxonomy" id="1381693"/>
    <lineage>
        <taxon>Eukaryota</taxon>
        <taxon>Sar</taxon>
        <taxon>Alveolata</taxon>
        <taxon>Dinophyceae</taxon>
        <taxon>Suessiales</taxon>
        <taxon>Symbiodiniaceae</taxon>
        <taxon>Durusdinium</taxon>
    </lineage>
</organism>
<protein>
    <submittedName>
        <fullName evidence="1">Uncharacterized protein</fullName>
    </submittedName>
</protein>
<dbReference type="Gene3D" id="3.40.190.10">
    <property type="entry name" value="Periplasmic binding protein-like II"/>
    <property type="match status" value="1"/>
</dbReference>